<dbReference type="Pfam" id="PF12680">
    <property type="entry name" value="SnoaL_2"/>
    <property type="match status" value="1"/>
</dbReference>
<organism evidence="2 3">
    <name type="scientific">Hydrogenophaga atypica</name>
    <dbReference type="NCBI Taxonomy" id="249409"/>
    <lineage>
        <taxon>Bacteria</taxon>
        <taxon>Pseudomonadati</taxon>
        <taxon>Pseudomonadota</taxon>
        <taxon>Betaproteobacteria</taxon>
        <taxon>Burkholderiales</taxon>
        <taxon>Comamonadaceae</taxon>
        <taxon>Hydrogenophaga</taxon>
    </lineage>
</organism>
<proteinExistence type="predicted"/>
<dbReference type="EMBL" id="JBHTCA010000005">
    <property type="protein sequence ID" value="MFC7408982.1"/>
    <property type="molecule type" value="Genomic_DNA"/>
</dbReference>
<accession>A0ABW2QLE2</accession>
<sequence length="162" mass="18980">MHPNQQTLERFYQAFAQLDADTMAACYAPDVVFEDEVFQLNGQREVGGMWRMLCTATRTKGRDDWRLEFSGVAADARTGQAHWDAHYRFSATNRLVLNRIDARFEFNEQGLITRHRDRFDFWLWARQALGMPGWLLGWMPWFRQKVRAQAMGNLNKFLASQG</sequence>
<keyword evidence="3" id="KW-1185">Reference proteome</keyword>
<gene>
    <name evidence="2" type="ORF">ACFQPB_08930</name>
</gene>
<dbReference type="SUPFAM" id="SSF54427">
    <property type="entry name" value="NTF2-like"/>
    <property type="match status" value="1"/>
</dbReference>
<reference evidence="3" key="1">
    <citation type="journal article" date="2019" name="Int. J. Syst. Evol. Microbiol.">
        <title>The Global Catalogue of Microorganisms (GCM) 10K type strain sequencing project: providing services to taxonomists for standard genome sequencing and annotation.</title>
        <authorList>
            <consortium name="The Broad Institute Genomics Platform"/>
            <consortium name="The Broad Institute Genome Sequencing Center for Infectious Disease"/>
            <person name="Wu L."/>
            <person name="Ma J."/>
        </authorList>
    </citation>
    <scope>NUCLEOTIDE SEQUENCE [LARGE SCALE GENOMIC DNA]</scope>
    <source>
        <strain evidence="3">CGMCC 1.12371</strain>
    </source>
</reference>
<dbReference type="InterPro" id="IPR032710">
    <property type="entry name" value="NTF2-like_dom_sf"/>
</dbReference>
<dbReference type="Proteomes" id="UP001596501">
    <property type="component" value="Unassembled WGS sequence"/>
</dbReference>
<comment type="caution">
    <text evidence="2">The sequence shown here is derived from an EMBL/GenBank/DDBJ whole genome shotgun (WGS) entry which is preliminary data.</text>
</comment>
<dbReference type="Gene3D" id="3.10.450.50">
    <property type="match status" value="1"/>
</dbReference>
<evidence type="ECO:0000313" key="2">
    <source>
        <dbReference type="EMBL" id="MFC7408982.1"/>
    </source>
</evidence>
<dbReference type="InterPro" id="IPR037401">
    <property type="entry name" value="SnoaL-like"/>
</dbReference>
<evidence type="ECO:0000259" key="1">
    <source>
        <dbReference type="Pfam" id="PF12680"/>
    </source>
</evidence>
<protein>
    <submittedName>
        <fullName evidence="2">Nuclear transport factor 2 family protein</fullName>
    </submittedName>
</protein>
<feature type="domain" description="SnoaL-like" evidence="1">
    <location>
        <begin position="9"/>
        <end position="115"/>
    </location>
</feature>
<dbReference type="RefSeq" id="WP_382222046.1">
    <property type="nucleotide sequence ID" value="NZ_JBHTCA010000005.1"/>
</dbReference>
<evidence type="ECO:0000313" key="3">
    <source>
        <dbReference type="Proteomes" id="UP001596501"/>
    </source>
</evidence>
<name>A0ABW2QLE2_9BURK</name>